<evidence type="ECO:0000313" key="1">
    <source>
        <dbReference type="EMBL" id="MEB8339768.1"/>
    </source>
</evidence>
<accession>A0ABU6F715</accession>
<sequence length="95" mass="10598">MQWEPVGTFIDIGQPLALPATQRPERTKALEMVESGTARGIVVPTYVMLWHFPSDLEAFTAWQDKTGSWVSSPWNTVALDERIGTGRLRPSRAVS</sequence>
<name>A0ABU6F715_9ACTN</name>
<dbReference type="EMBL" id="JAOZYC010000122">
    <property type="protein sequence ID" value="MEB8339768.1"/>
    <property type="molecule type" value="Genomic_DNA"/>
</dbReference>
<organism evidence="1 2">
    <name type="scientific">Streptomyces endophyticus</name>
    <dbReference type="NCBI Taxonomy" id="714166"/>
    <lineage>
        <taxon>Bacteria</taxon>
        <taxon>Bacillati</taxon>
        <taxon>Actinomycetota</taxon>
        <taxon>Actinomycetes</taxon>
        <taxon>Kitasatosporales</taxon>
        <taxon>Streptomycetaceae</taxon>
        <taxon>Streptomyces</taxon>
    </lineage>
</organism>
<dbReference type="RefSeq" id="WP_326018137.1">
    <property type="nucleotide sequence ID" value="NZ_JAOZYC010000122.1"/>
</dbReference>
<gene>
    <name evidence="1" type="ORF">OKJ99_19960</name>
</gene>
<evidence type="ECO:0000313" key="2">
    <source>
        <dbReference type="Proteomes" id="UP001354931"/>
    </source>
</evidence>
<protein>
    <submittedName>
        <fullName evidence="1">Uncharacterized protein</fullName>
    </submittedName>
</protein>
<comment type="caution">
    <text evidence="1">The sequence shown here is derived from an EMBL/GenBank/DDBJ whole genome shotgun (WGS) entry which is preliminary data.</text>
</comment>
<dbReference type="Proteomes" id="UP001354931">
    <property type="component" value="Unassembled WGS sequence"/>
</dbReference>
<keyword evidence="2" id="KW-1185">Reference proteome</keyword>
<reference evidence="1 2" key="1">
    <citation type="submission" date="2022-10" db="EMBL/GenBank/DDBJ databases">
        <authorList>
            <person name="Xie J."/>
            <person name="Shen N."/>
        </authorList>
    </citation>
    <scope>NUCLEOTIDE SEQUENCE [LARGE SCALE GENOMIC DNA]</scope>
    <source>
        <strain evidence="1 2">YIM65594</strain>
    </source>
</reference>
<proteinExistence type="predicted"/>